<feature type="compositionally biased region" description="Basic and acidic residues" evidence="1">
    <location>
        <begin position="286"/>
        <end position="307"/>
    </location>
</feature>
<name>A0A1I8ESX5_WUCBA</name>
<feature type="signal peptide" evidence="3">
    <location>
        <begin position="1"/>
        <end position="21"/>
    </location>
</feature>
<keyword evidence="2" id="KW-0812">Transmembrane</keyword>
<feature type="transmembrane region" description="Helical" evidence="2">
    <location>
        <begin position="124"/>
        <end position="147"/>
    </location>
</feature>
<evidence type="ECO:0000256" key="1">
    <source>
        <dbReference type="SAM" id="MobiDB-lite"/>
    </source>
</evidence>
<keyword evidence="3" id="KW-0732">Signal</keyword>
<keyword evidence="2" id="KW-1133">Transmembrane helix</keyword>
<evidence type="ECO:0000256" key="2">
    <source>
        <dbReference type="SAM" id="Phobius"/>
    </source>
</evidence>
<reference evidence="4" key="1">
    <citation type="submission" date="2016-11" db="UniProtKB">
        <authorList>
            <consortium name="WormBaseParasite"/>
        </authorList>
    </citation>
    <scope>IDENTIFICATION</scope>
    <source>
        <strain evidence="4">pt0022</strain>
    </source>
</reference>
<feature type="region of interest" description="Disordered" evidence="1">
    <location>
        <begin position="281"/>
        <end position="313"/>
    </location>
</feature>
<evidence type="ECO:0000256" key="3">
    <source>
        <dbReference type="SAM" id="SignalP"/>
    </source>
</evidence>
<feature type="chain" id="PRO_5009318354" evidence="3">
    <location>
        <begin position="22"/>
        <end position="313"/>
    </location>
</feature>
<keyword evidence="2" id="KW-0472">Membrane</keyword>
<dbReference type="AlphaFoldDB" id="A0A1I8ESX5"/>
<protein>
    <submittedName>
        <fullName evidence="4">Uncharacterized protein</fullName>
    </submittedName>
</protein>
<evidence type="ECO:0000313" key="4">
    <source>
        <dbReference type="WBParaSite" id="maker-PairedContig_474-snap-gene-0.13-mRNA-1"/>
    </source>
</evidence>
<accession>A0A1I8ESX5</accession>
<sequence>MNLRLWAMILAIATEMTTVSSKKALQTKKENFNSTDKNKPRQSSSKGIINQIWIKIKRLVEEVHNKTFWATAGFFDGKRSYTWKLFGKTIRIVMPRMPRSEKEVKKQLATIQKLIRENPIDRCLIVICVNIAIFVIGYTVLFTYNIYCYFRCQRAWMAEVNSQRIFQSNHSIVGSNLPRNLPSSVRNVAIAKEASIKLSTSLTGTILEEEKEMITDKGMEENISKRLVGAEISHKQELSVISGATSLDLVSKLEEGSLNVPELLDDSDEASSASLMRHHIQQAIDDEPKRILTSDESSKESAGDYKTKTKFCK</sequence>
<proteinExistence type="predicted"/>
<organism evidence="4">
    <name type="scientific">Wuchereria bancrofti</name>
    <dbReference type="NCBI Taxonomy" id="6293"/>
    <lineage>
        <taxon>Eukaryota</taxon>
        <taxon>Metazoa</taxon>
        <taxon>Ecdysozoa</taxon>
        <taxon>Nematoda</taxon>
        <taxon>Chromadorea</taxon>
        <taxon>Rhabditida</taxon>
        <taxon>Spirurina</taxon>
        <taxon>Spiruromorpha</taxon>
        <taxon>Filarioidea</taxon>
        <taxon>Onchocercidae</taxon>
        <taxon>Wuchereria</taxon>
    </lineage>
</organism>
<dbReference type="WBParaSite" id="maker-PairedContig_474-snap-gene-0.13-mRNA-1">
    <property type="protein sequence ID" value="maker-PairedContig_474-snap-gene-0.13-mRNA-1"/>
    <property type="gene ID" value="maker-PairedContig_474-snap-gene-0.13"/>
</dbReference>